<evidence type="ECO:0008006" key="4">
    <source>
        <dbReference type="Google" id="ProtNLM"/>
    </source>
</evidence>
<keyword evidence="1" id="KW-0812">Transmembrane</keyword>
<dbReference type="EMBL" id="AP027041">
    <property type="protein sequence ID" value="BDU16648.1"/>
    <property type="molecule type" value="Genomic_DNA"/>
</dbReference>
<gene>
    <name evidence="2" type="ORF">LA521A_18490</name>
</gene>
<organism evidence="2 3">
    <name type="scientific">Lysobacter auxotrophicus</name>
    <dbReference type="NCBI Taxonomy" id="2992573"/>
    <lineage>
        <taxon>Bacteria</taxon>
        <taxon>Pseudomonadati</taxon>
        <taxon>Pseudomonadota</taxon>
        <taxon>Gammaproteobacteria</taxon>
        <taxon>Lysobacterales</taxon>
        <taxon>Lysobacteraceae</taxon>
        <taxon>Lysobacter</taxon>
    </lineage>
</organism>
<keyword evidence="3" id="KW-1185">Reference proteome</keyword>
<keyword evidence="1" id="KW-1133">Transmembrane helix</keyword>
<feature type="transmembrane region" description="Helical" evidence="1">
    <location>
        <begin position="6"/>
        <end position="27"/>
    </location>
</feature>
<accession>A0ABN6UP44</accession>
<protein>
    <recommendedName>
        <fullName evidence="4">Integron gene cassette protein</fullName>
    </recommendedName>
</protein>
<name>A0ABN6UP44_9GAMM</name>
<keyword evidence="1" id="KW-0472">Membrane</keyword>
<feature type="transmembrane region" description="Helical" evidence="1">
    <location>
        <begin position="39"/>
        <end position="58"/>
    </location>
</feature>
<dbReference type="Proteomes" id="UP001317822">
    <property type="component" value="Chromosome"/>
</dbReference>
<dbReference type="RefSeq" id="WP_281778641.1">
    <property type="nucleotide sequence ID" value="NZ_AP027041.1"/>
</dbReference>
<reference evidence="2 3" key="1">
    <citation type="journal article" date="2023" name="Int. J. Syst. Evol. Microbiol.">
        <title>Physiological and genomic analyses of cobalamin (vitamin B12)-auxotrophy of Lysobacter auxotrophicus sp. nov., a methionine-auxotrophic chitinolytic bacterium isolated from chitin-treated soil.</title>
        <authorList>
            <person name="Saito A."/>
            <person name="Dohra H."/>
            <person name="Hamada M."/>
            <person name="Moriuchi R."/>
            <person name="Kotsuchibashi Y."/>
            <person name="Mori K."/>
        </authorList>
    </citation>
    <scope>NUCLEOTIDE SEQUENCE [LARGE SCALE GENOMIC DNA]</scope>
    <source>
        <strain evidence="2 3">5-21a</strain>
    </source>
</reference>
<sequence length="120" mass="13064">MDIGLPSLLSIALLMLAIATTSWIWFWRRHANPARRIGACVGGFGCLLFAAFPGLWVLEAMGTGYLPCIWRRRPVDAFSAADTPAAFWGSVILLSSVAALFLGGFMHGVSRMLVRRDSHG</sequence>
<evidence type="ECO:0000313" key="3">
    <source>
        <dbReference type="Proteomes" id="UP001317822"/>
    </source>
</evidence>
<evidence type="ECO:0000256" key="1">
    <source>
        <dbReference type="SAM" id="Phobius"/>
    </source>
</evidence>
<feature type="transmembrane region" description="Helical" evidence="1">
    <location>
        <begin position="85"/>
        <end position="106"/>
    </location>
</feature>
<proteinExistence type="predicted"/>
<evidence type="ECO:0000313" key="2">
    <source>
        <dbReference type="EMBL" id="BDU16648.1"/>
    </source>
</evidence>